<dbReference type="PANTHER" id="PTHR10145">
    <property type="entry name" value="TRANSCRIPTION ELONGATION FACTOR SPT6"/>
    <property type="match status" value="1"/>
</dbReference>
<dbReference type="Gene3D" id="1.10.150.850">
    <property type="entry name" value="Spt6, helix-hairpin-helix domain"/>
    <property type="match status" value="1"/>
</dbReference>
<dbReference type="InterPro" id="IPR017072">
    <property type="entry name" value="TF_Spt6"/>
</dbReference>
<feature type="compositionally biased region" description="Acidic residues" evidence="5">
    <location>
        <begin position="98"/>
        <end position="110"/>
    </location>
</feature>
<name>A0ABD2PRT7_9PLAT</name>
<dbReference type="Gene3D" id="1.10.10.2740">
    <property type="entry name" value="Spt6, Death-like domain"/>
    <property type="match status" value="1"/>
</dbReference>
<comment type="caution">
    <text evidence="12">The sequence shown here is derived from an EMBL/GenBank/DDBJ whole genome shotgun (WGS) entry which is preliminary data.</text>
</comment>
<dbReference type="Pfam" id="PF22706">
    <property type="entry name" value="Tex_central_region"/>
    <property type="match status" value="1"/>
</dbReference>
<evidence type="ECO:0000256" key="5">
    <source>
        <dbReference type="SAM" id="MobiDB-lite"/>
    </source>
</evidence>
<dbReference type="FunFam" id="1.10.10.2740:FF:000002">
    <property type="entry name" value="Transcription elongation factor Spt6"/>
    <property type="match status" value="1"/>
</dbReference>
<dbReference type="InterPro" id="IPR028083">
    <property type="entry name" value="Spt6_acidic_N_dom"/>
</dbReference>
<dbReference type="AlphaFoldDB" id="A0ABD2PRT7"/>
<dbReference type="GO" id="GO:0005634">
    <property type="term" value="C:nucleus"/>
    <property type="evidence" value="ECO:0007669"/>
    <property type="project" value="UniProtKB-SubCell"/>
</dbReference>
<organism evidence="12 13">
    <name type="scientific">Cichlidogyrus casuarinus</name>
    <dbReference type="NCBI Taxonomy" id="1844966"/>
    <lineage>
        <taxon>Eukaryota</taxon>
        <taxon>Metazoa</taxon>
        <taxon>Spiralia</taxon>
        <taxon>Lophotrochozoa</taxon>
        <taxon>Platyhelminthes</taxon>
        <taxon>Monogenea</taxon>
        <taxon>Monopisthocotylea</taxon>
        <taxon>Dactylogyridea</taxon>
        <taxon>Ancyrocephalidae</taxon>
        <taxon>Cichlidogyrus</taxon>
    </lineage>
</organism>
<comment type="subcellular location">
    <subcellularLocation>
        <location evidence="1">Nucleus</location>
    </subcellularLocation>
</comment>
<dbReference type="PANTHER" id="PTHR10145:SF6">
    <property type="entry name" value="TRANSCRIPTION ELONGATION FACTOR SPT6"/>
    <property type="match status" value="1"/>
</dbReference>
<dbReference type="Pfam" id="PF14639">
    <property type="entry name" value="YqgF"/>
    <property type="match status" value="1"/>
</dbReference>
<evidence type="ECO:0000259" key="11">
    <source>
        <dbReference type="Pfam" id="PF22706"/>
    </source>
</evidence>
<dbReference type="GO" id="GO:0006366">
    <property type="term" value="P:transcription by RNA polymerase II"/>
    <property type="evidence" value="ECO:0007669"/>
    <property type="project" value="UniProtKB-ARBA"/>
</dbReference>
<feature type="compositionally biased region" description="Low complexity" evidence="5">
    <location>
        <begin position="1"/>
        <end position="24"/>
    </location>
</feature>
<evidence type="ECO:0000256" key="4">
    <source>
        <dbReference type="ARBA" id="ARBA00023242"/>
    </source>
</evidence>
<comment type="similarity">
    <text evidence="2">Belongs to the SPT6 family.</text>
</comment>
<dbReference type="Pfam" id="PF14641">
    <property type="entry name" value="HTH_44"/>
    <property type="match status" value="1"/>
</dbReference>
<evidence type="ECO:0000259" key="7">
    <source>
        <dbReference type="Pfam" id="PF14635"/>
    </source>
</evidence>
<feature type="domain" description="HHH" evidence="10">
    <location>
        <begin position="1094"/>
        <end position="1179"/>
    </location>
</feature>
<protein>
    <submittedName>
        <fullName evidence="12">Transcription elongation factor SPT6</fullName>
    </submittedName>
</protein>
<feature type="compositionally biased region" description="Acidic residues" evidence="5">
    <location>
        <begin position="506"/>
        <end position="517"/>
    </location>
</feature>
<evidence type="ECO:0000259" key="10">
    <source>
        <dbReference type="Pfam" id="PF17674"/>
    </source>
</evidence>
<dbReference type="SUPFAM" id="SSF47781">
    <property type="entry name" value="RuvA domain 2-like"/>
    <property type="match status" value="2"/>
</dbReference>
<dbReference type="Pfam" id="PF17674">
    <property type="entry name" value="HHH_9"/>
    <property type="match status" value="1"/>
</dbReference>
<dbReference type="Gene3D" id="1.10.10.650">
    <property type="entry name" value="RuvA domain 2-like"/>
    <property type="match status" value="1"/>
</dbReference>
<feature type="compositionally biased region" description="Acidic residues" evidence="5">
    <location>
        <begin position="45"/>
        <end position="61"/>
    </location>
</feature>
<dbReference type="InterPro" id="IPR037027">
    <property type="entry name" value="YqgF/RNaseH-like_dom_sf"/>
</dbReference>
<feature type="compositionally biased region" description="Acidic residues" evidence="5">
    <location>
        <begin position="184"/>
        <end position="205"/>
    </location>
</feature>
<evidence type="ECO:0000313" key="12">
    <source>
        <dbReference type="EMBL" id="KAL3310193.1"/>
    </source>
</evidence>
<feature type="domain" description="Transcription elongation factor Spt6 YqgF" evidence="8">
    <location>
        <begin position="815"/>
        <end position="973"/>
    </location>
</feature>
<feature type="compositionally biased region" description="Basic and acidic residues" evidence="5">
    <location>
        <begin position="81"/>
        <end position="97"/>
    </location>
</feature>
<feature type="domain" description="Spt6 acidic N-terminal" evidence="6">
    <location>
        <begin position="50"/>
        <end position="125"/>
    </location>
</feature>
<feature type="compositionally biased region" description="Basic and acidic residues" evidence="5">
    <location>
        <begin position="137"/>
        <end position="155"/>
    </location>
</feature>
<proteinExistence type="inferred from homology"/>
<evidence type="ECO:0000256" key="3">
    <source>
        <dbReference type="ARBA" id="ARBA00023163"/>
    </source>
</evidence>
<evidence type="ECO:0000259" key="8">
    <source>
        <dbReference type="Pfam" id="PF14639"/>
    </source>
</evidence>
<reference evidence="12 13" key="1">
    <citation type="submission" date="2024-11" db="EMBL/GenBank/DDBJ databases">
        <title>Adaptive evolution of stress response genes in parasites aligns with host niche diversity.</title>
        <authorList>
            <person name="Hahn C."/>
            <person name="Resl P."/>
        </authorList>
    </citation>
    <scope>NUCLEOTIDE SEQUENCE [LARGE SCALE GENOMIC DNA]</scope>
    <source>
        <strain evidence="12">EGGRZ-B1_66</strain>
        <tissue evidence="12">Body</tissue>
    </source>
</reference>
<keyword evidence="12" id="KW-0251">Elongation factor</keyword>
<dbReference type="InterPro" id="IPR032706">
    <property type="entry name" value="Spt6_HHH"/>
</dbReference>
<evidence type="ECO:0000259" key="9">
    <source>
        <dbReference type="Pfam" id="PF14641"/>
    </source>
</evidence>
<dbReference type="InterPro" id="IPR028088">
    <property type="entry name" value="Spt6_HTH_DNA-bd_dom"/>
</dbReference>
<feature type="domain" description="Helix-turn-helix DNA-binding" evidence="9">
    <location>
        <begin position="345"/>
        <end position="434"/>
    </location>
</feature>
<evidence type="ECO:0000256" key="2">
    <source>
        <dbReference type="ARBA" id="ARBA00009253"/>
    </source>
</evidence>
<dbReference type="InterPro" id="IPR042066">
    <property type="entry name" value="Spt6_death-like"/>
</dbReference>
<feature type="region of interest" description="Disordered" evidence="5">
    <location>
        <begin position="1"/>
        <end position="224"/>
    </location>
</feature>
<evidence type="ECO:0000256" key="1">
    <source>
        <dbReference type="ARBA" id="ARBA00004123"/>
    </source>
</evidence>
<dbReference type="InterPro" id="IPR012337">
    <property type="entry name" value="RNaseH-like_sf"/>
</dbReference>
<gene>
    <name evidence="12" type="primary">SUPT6H_1</name>
    <name evidence="12" type="ORF">Ciccas_011244</name>
</gene>
<dbReference type="Pfam" id="PF14632">
    <property type="entry name" value="SPT6_acidic"/>
    <property type="match status" value="1"/>
</dbReference>
<feature type="domain" description="Transcription elongation factor Spt6 helix-hairpin-helix motif" evidence="7">
    <location>
        <begin position="978"/>
        <end position="1081"/>
    </location>
</feature>
<dbReference type="InterPro" id="IPR023323">
    <property type="entry name" value="Tex-like_dom_sf"/>
</dbReference>
<dbReference type="InterPro" id="IPR028231">
    <property type="entry name" value="Spt6_YqgF"/>
</dbReference>
<dbReference type="Pfam" id="PF14635">
    <property type="entry name" value="HHH_7"/>
    <property type="match status" value="1"/>
</dbReference>
<dbReference type="GO" id="GO:0003746">
    <property type="term" value="F:translation elongation factor activity"/>
    <property type="evidence" value="ECO:0007669"/>
    <property type="project" value="UniProtKB-KW"/>
</dbReference>
<dbReference type="Proteomes" id="UP001626550">
    <property type="component" value="Unassembled WGS sequence"/>
</dbReference>
<dbReference type="Gene3D" id="3.30.420.140">
    <property type="entry name" value="YqgF/RNase H-like domain"/>
    <property type="match status" value="1"/>
</dbReference>
<dbReference type="Gene3D" id="1.10.3500.10">
    <property type="entry name" value="Tex N-terminal region-like"/>
    <property type="match status" value="1"/>
</dbReference>
<accession>A0ABD2PRT7</accession>
<feature type="domain" description="Tex-like central region" evidence="11">
    <location>
        <begin position="602"/>
        <end position="774"/>
    </location>
</feature>
<dbReference type="InterPro" id="IPR023319">
    <property type="entry name" value="Tex-like_HTH_dom_sf"/>
</dbReference>
<keyword evidence="4" id="KW-0539">Nucleus</keyword>
<feature type="compositionally biased region" description="Basic residues" evidence="5">
    <location>
        <begin position="28"/>
        <end position="41"/>
    </location>
</feature>
<keyword evidence="12" id="KW-0648">Protein biosynthesis</keyword>
<dbReference type="EMBL" id="JBJKFK010003164">
    <property type="protein sequence ID" value="KAL3310193.1"/>
    <property type="molecule type" value="Genomic_DNA"/>
</dbReference>
<dbReference type="InterPro" id="IPR055179">
    <property type="entry name" value="Tex-like_central_region"/>
</dbReference>
<sequence length="1268" mass="145484">MSDFGASEASEASSLSSAELSDAEIPTKKLKRSKNKKKKRIQQSSDEESDSSNDEISDEEELIRKEAAGWIVDEAEESDKGDESDKSSKSGTRKDQSDLEEDLDEDDFDLIQENVGVNLKRKKKRKLLMEDDEVNDFADKTGRNDFDMDREKIAREIFANEEEESDGEPSAIRQNGKSKPAFDMPEEGEEEEEEADEDDMDDFIVDDAGSVPQRRKKTSKSLIHKDAALQEAQEIFGVDFDFTEFEKYENGGLEMGEEDEESDEYDSELEEEEIAARAAMRRAKRLPKDVLEKNVKEMFDPSDLDRAFFNPVDEKIRKLDVPERFQLRTVPVKLFDETQTTEELAELSEESDWIYVNAFRSPPDNKPPAAKTTIAQCLKLLREGHEVPFIAFYRKESMKPDLNIADLWKIYDFDEKWTELQRSKKSLIKVLQRLTDFFEFKSNEGDETSRAKAMNSKSYVIKLIAQIKSLVSMEEINDVRQYYLLHFSSYTDEVRKWEKSQKKPGEEEEEGVKDEDEGANKKDEIDRERMAIEKSLITLTLDPQTGRMIKQKRQRTNAPYELAFRANIGGLVKRFGLSAMQFGQNVNDQYMRHDVDQCPMLPLEAAKDFLSPQFPTADSALRAARYMLAFEIAREPNVLRTARQTLKTQTVVNVAATKKGHTDIDESHPLYPVKYLKEKPISELMFNPLFLHIHNGQKDGLLNVELKQLEVRGCTLFDEFRRFFTQDEFSSLVQAWNAQRDLVLREALDTFLLPQLLQEIQKTLLKSSEQATLKMCASKLFNYLQVAPYTMCTDDTEESSRKSKHREMASSCGPGKSARIMAVALKDHDQNHSAQLTAVMLDSNGEVVDFCHSPGFMVPASSLHEDLKKQRLKDIQALSSFISRHSPQAIVVGCDCRKSIKVKEGLQELCDSLLSERRLGRVKVELADTEPAQVFANSPRAMSELPQSYTQLMRVAISLGRRLQDPLSELAQLMNYDQDILALRLHPLQDSLPKEAIWRVCETEFVNRVNEVGVDVNRCLDHPHTSHLLQFVSGFGPRKAAHMLKTMKQNKIYLCKRTQLVTDLKLGTRIMMNCAGFIRIDIARVKEFEEQLDILDSTRVHLESYELARKMAIDALEYDESEDNDPNEALEEIIQSPARLRELDLDAFADELKNKGHGDKSITLYDIRAELNHRYKDLRQPFQSLNSEQIFIYATGETPETLHRGKLVECRVNSMAMRRPRGEQLDSANPQRSSDSGLWMCPFCRRNDFQQLNFVWAHFDNNECPGEP</sequence>
<evidence type="ECO:0000313" key="13">
    <source>
        <dbReference type="Proteomes" id="UP001626550"/>
    </source>
</evidence>
<dbReference type="InterPro" id="IPR041692">
    <property type="entry name" value="HHH_9"/>
</dbReference>
<dbReference type="SUPFAM" id="SSF158832">
    <property type="entry name" value="Tex N-terminal region-like"/>
    <property type="match status" value="1"/>
</dbReference>
<feature type="region of interest" description="Disordered" evidence="5">
    <location>
        <begin position="500"/>
        <end position="525"/>
    </location>
</feature>
<evidence type="ECO:0000259" key="6">
    <source>
        <dbReference type="Pfam" id="PF14632"/>
    </source>
</evidence>
<dbReference type="FunFam" id="1.10.150.850:FF:000001">
    <property type="entry name" value="Transcription elongation factor spt6"/>
    <property type="match status" value="1"/>
</dbReference>
<keyword evidence="13" id="KW-1185">Reference proteome</keyword>
<dbReference type="SUPFAM" id="SSF53098">
    <property type="entry name" value="Ribonuclease H-like"/>
    <property type="match status" value="1"/>
</dbReference>
<keyword evidence="3" id="KW-0804">Transcription</keyword>
<dbReference type="InterPro" id="IPR010994">
    <property type="entry name" value="RuvA_2-like"/>
</dbReference>
<feature type="non-terminal residue" evidence="12">
    <location>
        <position position="1268"/>
    </location>
</feature>